<sequence length="354" mass="40334">MFDLKIGDPVPLGIYFGLPEDIYHADPEALGSSPIKEIHVNPADHQYNNIMGQEHVKEFDLGSALHARILEGEDALNARFAPMFDPSEYPGALDTNADLIKFLKEHDQKGMSGKKKADLIEWVLEVDMDAEVLELRKKDYLSANEGKTFVSVKDWALVENAAQMLQKDHDLGPVMENGAFIKGAPEVSFFYMDGDIKRKLRVDRLLRHALVDLKSFSPKSTGNMQRLVLAAIRTNYYEIQSADYLRSFGIVKELFRDGDIEVFGEPPYDTFLEECFASDEDPDWVWVFVKTKGCPQPQLVNWKGKQRIDDHKQKVVEALETYRFFVGEYGKDDIWHPQHPAIDLDDEDYRGGAS</sequence>
<protein>
    <submittedName>
        <fullName evidence="1">Exonuclease VIII</fullName>
    </submittedName>
</protein>
<dbReference type="OrthoDB" id="3292504at2"/>
<keyword evidence="1" id="KW-0269">Exonuclease</keyword>
<keyword evidence="1" id="KW-0540">Nuclease</keyword>
<dbReference type="AlphaFoldDB" id="A0A165XES0"/>
<dbReference type="RefSeq" id="WP_068007369.1">
    <property type="nucleotide sequence ID" value="NZ_FOFM01000010.1"/>
</dbReference>
<dbReference type="PATRIC" id="fig|989403.3.peg.3189"/>
<reference evidence="1 2" key="1">
    <citation type="journal article" date="2016" name="Front. Microbiol.">
        <title>Comparative Genomic Analysis Reveals a Diverse Repertoire of Genes Involved in Prokaryote-Eukaryote Interactions within the Pseudovibrio Genus.</title>
        <authorList>
            <person name="Romano S."/>
            <person name="Fernandez-Guerra A."/>
            <person name="Reen F.J."/>
            <person name="Glockner F.O."/>
            <person name="Crowley S.P."/>
            <person name="O'Sullivan O."/>
            <person name="Cotter P.D."/>
            <person name="Adams C."/>
            <person name="Dobson A.D."/>
            <person name="O'Gara F."/>
        </authorList>
    </citation>
    <scope>NUCLEOTIDE SEQUENCE [LARGE SCALE GENOMIC DNA]</scope>
    <source>
        <strain evidence="1 2">Ad2</strain>
    </source>
</reference>
<name>A0A165XES0_9HYPH</name>
<comment type="caution">
    <text evidence="1">The sequence shown here is derived from an EMBL/GenBank/DDBJ whole genome shotgun (WGS) entry which is preliminary data.</text>
</comment>
<evidence type="ECO:0000313" key="1">
    <source>
        <dbReference type="EMBL" id="KZL17638.1"/>
    </source>
</evidence>
<gene>
    <name evidence="1" type="ORF">PsAD2_02974</name>
</gene>
<dbReference type="EMBL" id="LMCB01000030">
    <property type="protein sequence ID" value="KZL17638.1"/>
    <property type="molecule type" value="Genomic_DNA"/>
</dbReference>
<accession>A0A165XES0</accession>
<dbReference type="GO" id="GO:0004527">
    <property type="term" value="F:exonuclease activity"/>
    <property type="evidence" value="ECO:0007669"/>
    <property type="project" value="UniProtKB-KW"/>
</dbReference>
<organism evidence="1 2">
    <name type="scientific">Pseudovibrio axinellae</name>
    <dbReference type="NCBI Taxonomy" id="989403"/>
    <lineage>
        <taxon>Bacteria</taxon>
        <taxon>Pseudomonadati</taxon>
        <taxon>Pseudomonadota</taxon>
        <taxon>Alphaproteobacteria</taxon>
        <taxon>Hyphomicrobiales</taxon>
        <taxon>Stappiaceae</taxon>
        <taxon>Pseudovibrio</taxon>
    </lineage>
</organism>
<dbReference type="Proteomes" id="UP000076577">
    <property type="component" value="Unassembled WGS sequence"/>
</dbReference>
<keyword evidence="1" id="KW-0378">Hydrolase</keyword>
<proteinExistence type="predicted"/>
<dbReference type="Gene3D" id="3.90.320.10">
    <property type="match status" value="1"/>
</dbReference>
<evidence type="ECO:0000313" key="2">
    <source>
        <dbReference type="Proteomes" id="UP000076577"/>
    </source>
</evidence>
<dbReference type="STRING" id="989403.SAMN05421798_110108"/>
<dbReference type="InterPro" id="IPR011604">
    <property type="entry name" value="PDDEXK-like_dom_sf"/>
</dbReference>
<keyword evidence="2" id="KW-1185">Reference proteome</keyword>